<protein>
    <submittedName>
        <fullName evidence="2">Insulinase family protein</fullName>
    </submittedName>
</protein>
<evidence type="ECO:0000313" key="2">
    <source>
        <dbReference type="EMBL" id="KAA1425639.1"/>
    </source>
</evidence>
<organism evidence="2 3">
    <name type="scientific">Nocardioides antri</name>
    <dbReference type="NCBI Taxonomy" id="2607659"/>
    <lineage>
        <taxon>Bacteria</taxon>
        <taxon>Bacillati</taxon>
        <taxon>Actinomycetota</taxon>
        <taxon>Actinomycetes</taxon>
        <taxon>Propionibacteriales</taxon>
        <taxon>Nocardioidaceae</taxon>
        <taxon>Nocardioides</taxon>
    </lineage>
</organism>
<dbReference type="EMBL" id="VUJW01000011">
    <property type="protein sequence ID" value="KAA1425639.1"/>
    <property type="molecule type" value="Genomic_DNA"/>
</dbReference>
<proteinExistence type="predicted"/>
<reference evidence="2 3" key="2">
    <citation type="submission" date="2019-09" db="EMBL/GenBank/DDBJ databases">
        <authorList>
            <person name="Jin C."/>
        </authorList>
    </citation>
    <scope>NUCLEOTIDE SEQUENCE [LARGE SCALE GENOMIC DNA]</scope>
    <source>
        <strain evidence="2 3">BN140041</strain>
    </source>
</reference>
<dbReference type="Gene3D" id="3.30.830.10">
    <property type="entry name" value="Metalloenzyme, LuxS/M16 peptidase-like"/>
    <property type="match status" value="2"/>
</dbReference>
<evidence type="ECO:0000256" key="1">
    <source>
        <dbReference type="SAM" id="Phobius"/>
    </source>
</evidence>
<feature type="transmembrane region" description="Helical" evidence="1">
    <location>
        <begin position="531"/>
        <end position="550"/>
    </location>
</feature>
<keyword evidence="3" id="KW-1185">Reference proteome</keyword>
<gene>
    <name evidence="2" type="ORF">F0U47_17790</name>
</gene>
<feature type="transmembrane region" description="Helical" evidence="1">
    <location>
        <begin position="506"/>
        <end position="525"/>
    </location>
</feature>
<dbReference type="RefSeq" id="WP_149751825.1">
    <property type="nucleotide sequence ID" value="NZ_VUJW01000011.1"/>
</dbReference>
<comment type="caution">
    <text evidence="2">The sequence shown here is derived from an EMBL/GenBank/DDBJ whole genome shotgun (WGS) entry which is preliminary data.</text>
</comment>
<keyword evidence="1" id="KW-0472">Membrane</keyword>
<keyword evidence="1" id="KW-0812">Transmembrane</keyword>
<name>A0A5B1M0L2_9ACTN</name>
<dbReference type="InterPro" id="IPR011249">
    <property type="entry name" value="Metalloenz_LuxS/M16"/>
</dbReference>
<evidence type="ECO:0000313" key="3">
    <source>
        <dbReference type="Proteomes" id="UP000324351"/>
    </source>
</evidence>
<sequence length="558" mass="60226">MTTLHDTEVDGVRCFWVDTGRPTLAARLAFRSGIADEDITESGWQHLIEHAALDRFPRGGTVDINGHVTLTDTAFDFHGDGADVGEHLARLTRWLAAPAFERLDHEIGVLRAEADVRGSSPLARALSWRYGARGPGLAAYAEPGLGRASQDELAERVGRVFTVGNAVLILDGPPPPDLRIELPAGDLRPLVEAVPVESPPAAYEEGSGIVVSGTVPREGPMFVGVEVLQRVLVERLRHEEGGAYAPWTNYERVDRETAVVTAGSDIRPELTAGIVDTTLGLLDELAAAGPREEWVTETVDRIVRGMRDPYAAIGVAMGAGMRYLHGREPETLDQMVERVRATTVAGLAEGFGQVRESVLLGAPPGTDAQRRLRMLQFPRTAPAASGRAFRSINWPADTSRLRLADHAIQVSDEQSAIEARYDDVVGLMVHEDGARTALRADGYSVTVDPRVWTDGHRAVDEIDSRVPAARHLPHPPLPGDAPQRAGLLGRWWPAVRRRLSSPRATYVGVLGLYLLFAVGFVGSMIKFGGGPTGIVVIALVWGAVAVHRALREGLADSS</sequence>
<dbReference type="AlphaFoldDB" id="A0A5B1M0L2"/>
<dbReference type="SUPFAM" id="SSF63411">
    <property type="entry name" value="LuxS/MPP-like metallohydrolase"/>
    <property type="match status" value="2"/>
</dbReference>
<dbReference type="GO" id="GO:0046872">
    <property type="term" value="F:metal ion binding"/>
    <property type="evidence" value="ECO:0007669"/>
    <property type="project" value="InterPro"/>
</dbReference>
<accession>A0A5B1M0L2</accession>
<reference evidence="2 3" key="1">
    <citation type="submission" date="2019-09" db="EMBL/GenBank/DDBJ databases">
        <title>Nocardioides panacisoli sp. nov., isolated from the soil of a ginseng field.</title>
        <authorList>
            <person name="Cho C."/>
        </authorList>
    </citation>
    <scope>NUCLEOTIDE SEQUENCE [LARGE SCALE GENOMIC DNA]</scope>
    <source>
        <strain evidence="2 3">BN140041</strain>
    </source>
</reference>
<dbReference type="Proteomes" id="UP000324351">
    <property type="component" value="Unassembled WGS sequence"/>
</dbReference>
<keyword evidence="1" id="KW-1133">Transmembrane helix</keyword>